<feature type="transmembrane region" description="Helical" evidence="1">
    <location>
        <begin position="156"/>
        <end position="173"/>
    </location>
</feature>
<keyword evidence="1" id="KW-0472">Membrane</keyword>
<keyword evidence="3" id="KW-1185">Reference proteome</keyword>
<proteinExistence type="predicted"/>
<dbReference type="AlphaFoldDB" id="A0AAD8NYV8"/>
<sequence>MEDTILNHISTVEKFLLSSTTFWSSLSTAALIGAISSFYSTQQYSFNDSTIYIVTPLIALHLIIFFSNPKTLKTTFAPFFPGSALKWAIRITAIRIGCMLHSVPEQSVLGLICVICVWVDGIAISRIIRPSVGYWFANAVFTAIVGRTEELYGFSGRYWLVMMLCFPLIYVQVRLDGYKSDETSDEVEKKDE</sequence>
<evidence type="ECO:0000256" key="1">
    <source>
        <dbReference type="SAM" id="Phobius"/>
    </source>
</evidence>
<feature type="transmembrane region" description="Helical" evidence="1">
    <location>
        <begin position="108"/>
        <end position="128"/>
    </location>
</feature>
<dbReference type="Proteomes" id="UP001229421">
    <property type="component" value="Unassembled WGS sequence"/>
</dbReference>
<comment type="caution">
    <text evidence="2">The sequence shown here is derived from an EMBL/GenBank/DDBJ whole genome shotgun (WGS) entry which is preliminary data.</text>
</comment>
<evidence type="ECO:0000313" key="3">
    <source>
        <dbReference type="Proteomes" id="UP001229421"/>
    </source>
</evidence>
<gene>
    <name evidence="2" type="ORF">QVD17_15751</name>
</gene>
<feature type="transmembrane region" description="Helical" evidence="1">
    <location>
        <begin position="51"/>
        <end position="67"/>
    </location>
</feature>
<reference evidence="2" key="1">
    <citation type="journal article" date="2023" name="bioRxiv">
        <title>Improved chromosome-level genome assembly for marigold (Tagetes erecta).</title>
        <authorList>
            <person name="Jiang F."/>
            <person name="Yuan L."/>
            <person name="Wang S."/>
            <person name="Wang H."/>
            <person name="Xu D."/>
            <person name="Wang A."/>
            <person name="Fan W."/>
        </authorList>
    </citation>
    <scope>NUCLEOTIDE SEQUENCE</scope>
    <source>
        <strain evidence="2">WSJ</strain>
        <tissue evidence="2">Leaf</tissue>
    </source>
</reference>
<accession>A0AAD8NYV8</accession>
<protein>
    <submittedName>
        <fullName evidence="2">Uncharacterized protein</fullName>
    </submittedName>
</protein>
<evidence type="ECO:0000313" key="2">
    <source>
        <dbReference type="EMBL" id="KAK1427068.1"/>
    </source>
</evidence>
<feature type="transmembrane region" description="Helical" evidence="1">
    <location>
        <begin position="20"/>
        <end position="39"/>
    </location>
</feature>
<name>A0AAD8NYV8_TARER</name>
<organism evidence="2 3">
    <name type="scientific">Tagetes erecta</name>
    <name type="common">African marigold</name>
    <dbReference type="NCBI Taxonomy" id="13708"/>
    <lineage>
        <taxon>Eukaryota</taxon>
        <taxon>Viridiplantae</taxon>
        <taxon>Streptophyta</taxon>
        <taxon>Embryophyta</taxon>
        <taxon>Tracheophyta</taxon>
        <taxon>Spermatophyta</taxon>
        <taxon>Magnoliopsida</taxon>
        <taxon>eudicotyledons</taxon>
        <taxon>Gunneridae</taxon>
        <taxon>Pentapetalae</taxon>
        <taxon>asterids</taxon>
        <taxon>campanulids</taxon>
        <taxon>Asterales</taxon>
        <taxon>Asteraceae</taxon>
        <taxon>Asteroideae</taxon>
        <taxon>Heliantheae alliance</taxon>
        <taxon>Tageteae</taxon>
        <taxon>Tagetes</taxon>
    </lineage>
</organism>
<keyword evidence="1" id="KW-0812">Transmembrane</keyword>
<keyword evidence="1" id="KW-1133">Transmembrane helix</keyword>
<dbReference type="EMBL" id="JAUHHV010000004">
    <property type="protein sequence ID" value="KAK1427068.1"/>
    <property type="molecule type" value="Genomic_DNA"/>
</dbReference>